<evidence type="ECO:0000256" key="3">
    <source>
        <dbReference type="ARBA" id="ARBA00022691"/>
    </source>
</evidence>
<protein>
    <recommendedName>
        <fullName evidence="7">O-methyltransferase</fullName>
    </recommendedName>
</protein>
<reference evidence="5" key="1">
    <citation type="submission" date="2023-06" db="EMBL/GenBank/DDBJ databases">
        <authorList>
            <person name="Noh H."/>
        </authorList>
    </citation>
    <scope>NUCLEOTIDE SEQUENCE</scope>
    <source>
        <strain evidence="5">DUCC20226</strain>
    </source>
</reference>
<evidence type="ECO:0000313" key="6">
    <source>
        <dbReference type="Proteomes" id="UP001265746"/>
    </source>
</evidence>
<dbReference type="PROSITE" id="PS51682">
    <property type="entry name" value="SAM_OMT_I"/>
    <property type="match status" value="1"/>
</dbReference>
<dbReference type="InterPro" id="IPR050362">
    <property type="entry name" value="Cation-dep_OMT"/>
</dbReference>
<dbReference type="AlphaFoldDB" id="A0AAD9SI04"/>
<dbReference type="PANTHER" id="PTHR10509:SF14">
    <property type="entry name" value="CAFFEOYL-COA O-METHYLTRANSFERASE 3-RELATED"/>
    <property type="match status" value="1"/>
</dbReference>
<evidence type="ECO:0008006" key="7">
    <source>
        <dbReference type="Google" id="ProtNLM"/>
    </source>
</evidence>
<dbReference type="Gene3D" id="3.40.50.150">
    <property type="entry name" value="Vaccinia Virus protein VP39"/>
    <property type="match status" value="1"/>
</dbReference>
<keyword evidence="2" id="KW-0808">Transferase</keyword>
<dbReference type="CDD" id="cd02440">
    <property type="entry name" value="AdoMet_MTases"/>
    <property type="match status" value="1"/>
</dbReference>
<dbReference type="EMBL" id="JAUJFL010000003">
    <property type="protein sequence ID" value="KAK2607923.1"/>
    <property type="molecule type" value="Genomic_DNA"/>
</dbReference>
<evidence type="ECO:0000256" key="2">
    <source>
        <dbReference type="ARBA" id="ARBA00022679"/>
    </source>
</evidence>
<dbReference type="Pfam" id="PF01596">
    <property type="entry name" value="Methyltransf_3"/>
    <property type="match status" value="1"/>
</dbReference>
<evidence type="ECO:0000256" key="4">
    <source>
        <dbReference type="ARBA" id="ARBA00023453"/>
    </source>
</evidence>
<proteinExistence type="inferred from homology"/>
<sequence>MLTSVLPFSPEMAATVTEYCTNHSNDTSADMKELWDWTYEMFDNMNAGKNTADKMSSPLQGATNKFLAEFLHPKRSNALAWYEGTKDTKAEIVTLELDAEMIEAAKRNLNRFGIGDRVKLVEGPAQDTIAQLDGEFDLIFVDANKDGYQGYVKQILDKKLLSPQGLIMCDNVFARGMTISTSANPSLPKELRPYWTECGKALDRFNKFCKDEPRIDTIVLPVYDGLTLIKWKTTS</sequence>
<organism evidence="5 6">
    <name type="scientific">Phomopsis amygdali</name>
    <name type="common">Fusicoccum amygdali</name>
    <dbReference type="NCBI Taxonomy" id="1214568"/>
    <lineage>
        <taxon>Eukaryota</taxon>
        <taxon>Fungi</taxon>
        <taxon>Dikarya</taxon>
        <taxon>Ascomycota</taxon>
        <taxon>Pezizomycotina</taxon>
        <taxon>Sordariomycetes</taxon>
        <taxon>Sordariomycetidae</taxon>
        <taxon>Diaporthales</taxon>
        <taxon>Diaporthaceae</taxon>
        <taxon>Diaporthe</taxon>
    </lineage>
</organism>
<name>A0AAD9SI04_PHOAM</name>
<dbReference type="GO" id="GO:0008171">
    <property type="term" value="F:O-methyltransferase activity"/>
    <property type="evidence" value="ECO:0007669"/>
    <property type="project" value="InterPro"/>
</dbReference>
<dbReference type="GO" id="GO:0008757">
    <property type="term" value="F:S-adenosylmethionine-dependent methyltransferase activity"/>
    <property type="evidence" value="ECO:0007669"/>
    <property type="project" value="TreeGrafter"/>
</dbReference>
<keyword evidence="6" id="KW-1185">Reference proteome</keyword>
<keyword evidence="1" id="KW-0489">Methyltransferase</keyword>
<comment type="similarity">
    <text evidence="4">Belongs to the class I-like SAM-binding methyltransferase superfamily. Cation-dependent O-methyltransferase family.</text>
</comment>
<dbReference type="Proteomes" id="UP001265746">
    <property type="component" value="Unassembled WGS sequence"/>
</dbReference>
<comment type="caution">
    <text evidence="5">The sequence shown here is derived from an EMBL/GenBank/DDBJ whole genome shotgun (WGS) entry which is preliminary data.</text>
</comment>
<keyword evidence="3" id="KW-0949">S-adenosyl-L-methionine</keyword>
<dbReference type="InterPro" id="IPR029063">
    <property type="entry name" value="SAM-dependent_MTases_sf"/>
</dbReference>
<dbReference type="InterPro" id="IPR002935">
    <property type="entry name" value="SAM_O-MeTrfase"/>
</dbReference>
<dbReference type="PANTHER" id="PTHR10509">
    <property type="entry name" value="O-METHYLTRANSFERASE-RELATED"/>
    <property type="match status" value="1"/>
</dbReference>
<dbReference type="SUPFAM" id="SSF53335">
    <property type="entry name" value="S-adenosyl-L-methionine-dependent methyltransferases"/>
    <property type="match status" value="1"/>
</dbReference>
<gene>
    <name evidence="5" type="ORF">N8I77_006564</name>
</gene>
<accession>A0AAD9SI04</accession>
<evidence type="ECO:0000313" key="5">
    <source>
        <dbReference type="EMBL" id="KAK2607923.1"/>
    </source>
</evidence>
<dbReference type="GO" id="GO:0032259">
    <property type="term" value="P:methylation"/>
    <property type="evidence" value="ECO:0007669"/>
    <property type="project" value="UniProtKB-KW"/>
</dbReference>
<evidence type="ECO:0000256" key="1">
    <source>
        <dbReference type="ARBA" id="ARBA00022603"/>
    </source>
</evidence>